<feature type="compositionally biased region" description="Gly residues" evidence="1">
    <location>
        <begin position="94"/>
        <end position="105"/>
    </location>
</feature>
<dbReference type="EMBL" id="SNRW01023331">
    <property type="protein sequence ID" value="KAA6363096.1"/>
    <property type="molecule type" value="Genomic_DNA"/>
</dbReference>
<feature type="region of interest" description="Disordered" evidence="1">
    <location>
        <begin position="94"/>
        <end position="125"/>
    </location>
</feature>
<gene>
    <name evidence="2" type="ORF">EZS28_041377</name>
</gene>
<evidence type="ECO:0000313" key="2">
    <source>
        <dbReference type="EMBL" id="KAA6363096.1"/>
    </source>
</evidence>
<accession>A0A5J4TX80</accession>
<dbReference type="Proteomes" id="UP000324800">
    <property type="component" value="Unassembled WGS sequence"/>
</dbReference>
<feature type="compositionally biased region" description="Acidic residues" evidence="1">
    <location>
        <begin position="110"/>
        <end position="119"/>
    </location>
</feature>
<comment type="caution">
    <text evidence="2">The sequence shown here is derived from an EMBL/GenBank/DDBJ whole genome shotgun (WGS) entry which is preliminary data.</text>
</comment>
<evidence type="ECO:0000313" key="3">
    <source>
        <dbReference type="Proteomes" id="UP000324800"/>
    </source>
</evidence>
<proteinExistence type="predicted"/>
<name>A0A5J4TX80_9EUKA</name>
<dbReference type="AlphaFoldDB" id="A0A5J4TX80"/>
<reference evidence="2 3" key="1">
    <citation type="submission" date="2019-03" db="EMBL/GenBank/DDBJ databases">
        <title>Single cell metagenomics reveals metabolic interactions within the superorganism composed of flagellate Streblomastix strix and complex community of Bacteroidetes bacteria on its surface.</title>
        <authorList>
            <person name="Treitli S.C."/>
            <person name="Kolisko M."/>
            <person name="Husnik F."/>
            <person name="Keeling P."/>
            <person name="Hampl V."/>
        </authorList>
    </citation>
    <scope>NUCLEOTIDE SEQUENCE [LARGE SCALE GENOMIC DNA]</scope>
    <source>
        <strain evidence="2">ST1C</strain>
    </source>
</reference>
<organism evidence="2 3">
    <name type="scientific">Streblomastix strix</name>
    <dbReference type="NCBI Taxonomy" id="222440"/>
    <lineage>
        <taxon>Eukaryota</taxon>
        <taxon>Metamonada</taxon>
        <taxon>Preaxostyla</taxon>
        <taxon>Oxymonadida</taxon>
        <taxon>Streblomastigidae</taxon>
        <taxon>Streblomastix</taxon>
    </lineage>
</organism>
<evidence type="ECO:0000256" key="1">
    <source>
        <dbReference type="SAM" id="MobiDB-lite"/>
    </source>
</evidence>
<sequence>MCGCCLEEDYDDWLLFSFDMENERVDSVMIELEDDEYDSDADLYALDDGSVPDYEIGIDFSGFGAVGTFVSEDKGQGASTFAFESLIDGGGNGGKSGGFGGGNGVGFLSESDEEDDDMESLLSNG</sequence>
<protein>
    <submittedName>
        <fullName evidence="2">Uncharacterized protein</fullName>
    </submittedName>
</protein>